<dbReference type="Gene3D" id="3.40.50.300">
    <property type="entry name" value="P-loop containing nucleotide triphosphate hydrolases"/>
    <property type="match status" value="1"/>
</dbReference>
<dbReference type="InterPro" id="IPR003593">
    <property type="entry name" value="AAA+_ATPase"/>
</dbReference>
<dbReference type="Pfam" id="PF13191">
    <property type="entry name" value="AAA_16"/>
    <property type="match status" value="1"/>
</dbReference>
<protein>
    <recommendedName>
        <fullName evidence="1">AAA+ ATPase domain-containing protein</fullName>
    </recommendedName>
</protein>
<evidence type="ECO:0000259" key="1">
    <source>
        <dbReference type="SMART" id="SM00382"/>
    </source>
</evidence>
<dbReference type="InterPro" id="IPR043365">
    <property type="entry name" value="NWD1"/>
</dbReference>
<proteinExistence type="predicted"/>
<evidence type="ECO:0000313" key="3">
    <source>
        <dbReference type="Proteomes" id="UP000694523"/>
    </source>
</evidence>
<dbReference type="InterPro" id="IPR027417">
    <property type="entry name" value="P-loop_NTPase"/>
</dbReference>
<sequence>MVDLRSDGLQDAEAQGLLSALKVRLNSQKQLNLHCVELFKGAVDPKRKEHAQYLDGLCEQFVSQMKERGHDVSERPTEEVGRHVSAAAELCGGVQVREALLGKVCLALWESTSARHAPVVVHGDPGAGKTTLLCKLAEEMRSVLESRAAVVIRYETVVSRDCCELLRSLCLQICLAFGLAAPTALTADTHLVRFFLNVLEQVSQQGNHLLIVLDDVDHLSDASARLRWLPRDLPPNVHMVVSMETRSEAFARMRLRLETAPTFFEVERLGADDGRRMADSYLESIQRTLAPEQRDFVLRSFEKSGSPLHLRLILALAKRWHSYTPLAELRLAATAQEMTSLLLLTMEERHGRELTAAALGYIALARRGLMECELRDVLSLDDDVIKEAYRHVLPPSPSLIRLPPRGLR</sequence>
<dbReference type="SUPFAM" id="SSF52540">
    <property type="entry name" value="P-loop containing nucleoside triphosphate hydrolases"/>
    <property type="match status" value="1"/>
</dbReference>
<accession>A0A8C6WG76</accession>
<dbReference type="SMART" id="SM00382">
    <property type="entry name" value="AAA"/>
    <property type="match status" value="1"/>
</dbReference>
<evidence type="ECO:0000313" key="2">
    <source>
        <dbReference type="Ensembl" id="ENSNMLP00000005042.1"/>
    </source>
</evidence>
<organism evidence="2 3">
    <name type="scientific">Neogobius melanostomus</name>
    <name type="common">round goby</name>
    <dbReference type="NCBI Taxonomy" id="47308"/>
    <lineage>
        <taxon>Eukaryota</taxon>
        <taxon>Metazoa</taxon>
        <taxon>Chordata</taxon>
        <taxon>Craniata</taxon>
        <taxon>Vertebrata</taxon>
        <taxon>Euteleostomi</taxon>
        <taxon>Actinopterygii</taxon>
        <taxon>Neopterygii</taxon>
        <taxon>Teleostei</taxon>
        <taxon>Neoteleostei</taxon>
        <taxon>Acanthomorphata</taxon>
        <taxon>Gobiaria</taxon>
        <taxon>Gobiiformes</taxon>
        <taxon>Gobioidei</taxon>
        <taxon>Gobiidae</taxon>
        <taxon>Benthophilinae</taxon>
        <taxon>Neogobiini</taxon>
        <taxon>Neogobius</taxon>
    </lineage>
</organism>
<dbReference type="PANTHER" id="PTHR45013">
    <property type="entry name" value="NACHT DOMAIN- AND WD REPEAT-CONTAINING PROTEIN 1"/>
    <property type="match status" value="1"/>
</dbReference>
<dbReference type="PRINTS" id="PR00364">
    <property type="entry name" value="DISEASERSIST"/>
</dbReference>
<name>A0A8C6WG76_9GOBI</name>
<reference evidence="2" key="1">
    <citation type="submission" date="2025-08" db="UniProtKB">
        <authorList>
            <consortium name="Ensembl"/>
        </authorList>
    </citation>
    <scope>IDENTIFICATION</scope>
</reference>
<dbReference type="Proteomes" id="UP000694523">
    <property type="component" value="Unplaced"/>
</dbReference>
<dbReference type="InterPro" id="IPR041664">
    <property type="entry name" value="AAA_16"/>
</dbReference>
<dbReference type="AlphaFoldDB" id="A0A8C6WG76"/>
<feature type="domain" description="AAA+ ATPase" evidence="1">
    <location>
        <begin position="115"/>
        <end position="270"/>
    </location>
</feature>
<reference evidence="2" key="2">
    <citation type="submission" date="2025-09" db="UniProtKB">
        <authorList>
            <consortium name="Ensembl"/>
        </authorList>
    </citation>
    <scope>IDENTIFICATION</scope>
</reference>
<keyword evidence="3" id="KW-1185">Reference proteome</keyword>
<dbReference type="Ensembl" id="ENSNMLT00000005758.1">
    <property type="protein sequence ID" value="ENSNMLP00000005042.1"/>
    <property type="gene ID" value="ENSNMLG00000003650.1"/>
</dbReference>
<dbReference type="PANTHER" id="PTHR45013:SF1">
    <property type="entry name" value="NACHT DOMAIN- AND WD REPEAT-CONTAINING PROTEIN 1"/>
    <property type="match status" value="1"/>
</dbReference>